<evidence type="ECO:0000256" key="8">
    <source>
        <dbReference type="ARBA" id="ARBA00022553"/>
    </source>
</evidence>
<feature type="region of interest" description="Disordered" evidence="19">
    <location>
        <begin position="82"/>
        <end position="110"/>
    </location>
</feature>
<comment type="catalytic activity">
    <reaction evidence="17">
        <text>Mg(2+)(out) + ATP + H2O = Mg(2+)(in) + ADP + phosphate + H(+)</text>
        <dbReference type="Rhea" id="RHEA:10260"/>
        <dbReference type="ChEBI" id="CHEBI:15377"/>
        <dbReference type="ChEBI" id="CHEBI:15378"/>
        <dbReference type="ChEBI" id="CHEBI:18420"/>
        <dbReference type="ChEBI" id="CHEBI:30616"/>
        <dbReference type="ChEBI" id="CHEBI:43474"/>
        <dbReference type="ChEBI" id="CHEBI:456216"/>
        <dbReference type="EC" id="7.2.2.14"/>
    </reaction>
</comment>
<dbReference type="Gene3D" id="3.40.1110.10">
    <property type="entry name" value="Calcium-transporting ATPase, cytoplasmic domain N"/>
    <property type="match status" value="1"/>
</dbReference>
<comment type="caution">
    <text evidence="22">The sequence shown here is derived from an EMBL/GenBank/DDBJ whole genome shotgun (WGS) entry which is preliminary data.</text>
</comment>
<feature type="transmembrane region" description="Helical" evidence="20">
    <location>
        <begin position="347"/>
        <end position="371"/>
    </location>
</feature>
<feature type="transmembrane region" description="Helical" evidence="20">
    <location>
        <begin position="314"/>
        <end position="335"/>
    </location>
</feature>
<dbReference type="Pfam" id="PF00690">
    <property type="entry name" value="Cation_ATPase_N"/>
    <property type="match status" value="1"/>
</dbReference>
<dbReference type="Gene3D" id="1.20.1110.10">
    <property type="entry name" value="Calcium-transporting ATPase, transmembrane domain"/>
    <property type="match status" value="1"/>
</dbReference>
<dbReference type="InterPro" id="IPR006068">
    <property type="entry name" value="ATPase_P-typ_cation-transptr_C"/>
</dbReference>
<evidence type="ECO:0000256" key="3">
    <source>
        <dbReference type="ARBA" id="ARBA00008746"/>
    </source>
</evidence>
<evidence type="ECO:0000259" key="21">
    <source>
        <dbReference type="SMART" id="SM00831"/>
    </source>
</evidence>
<dbReference type="EMBL" id="BJFL01000015">
    <property type="protein sequence ID" value="GDY31596.1"/>
    <property type="molecule type" value="Genomic_DNA"/>
</dbReference>
<dbReference type="SUPFAM" id="SSF81665">
    <property type="entry name" value="Calcium ATPase, transmembrane domain M"/>
    <property type="match status" value="1"/>
</dbReference>
<dbReference type="SFLD" id="SFLDG00002">
    <property type="entry name" value="C1.7:_P-type_atpase_like"/>
    <property type="match status" value="1"/>
</dbReference>
<comment type="subcellular location">
    <subcellularLocation>
        <location evidence="2">Cell inner membrane</location>
        <topology evidence="2">Multi-pass membrane protein</topology>
    </subcellularLocation>
</comment>
<keyword evidence="12" id="KW-0460">Magnesium</keyword>
<name>A0A4D4JAY2_9PSEU</name>
<evidence type="ECO:0000256" key="9">
    <source>
        <dbReference type="ARBA" id="ARBA00022692"/>
    </source>
</evidence>
<dbReference type="Pfam" id="PF13246">
    <property type="entry name" value="Cation_ATPase"/>
    <property type="match status" value="1"/>
</dbReference>
<dbReference type="InterPro" id="IPR004014">
    <property type="entry name" value="ATPase_P-typ_cation-transptr_N"/>
</dbReference>
<evidence type="ECO:0000256" key="13">
    <source>
        <dbReference type="ARBA" id="ARBA00022967"/>
    </source>
</evidence>
<dbReference type="PROSITE" id="PS00154">
    <property type="entry name" value="ATPASE_E1_E2"/>
    <property type="match status" value="1"/>
</dbReference>
<keyword evidence="10" id="KW-0547">Nucleotide-binding</keyword>
<dbReference type="NCBIfam" id="NF011702">
    <property type="entry name" value="PRK15122.1"/>
    <property type="match status" value="1"/>
</dbReference>
<dbReference type="InterPro" id="IPR059000">
    <property type="entry name" value="ATPase_P-type_domA"/>
</dbReference>
<proteinExistence type="inferred from homology"/>
<dbReference type="Proteomes" id="UP000298860">
    <property type="component" value="Unassembled WGS sequence"/>
</dbReference>
<evidence type="ECO:0000256" key="10">
    <source>
        <dbReference type="ARBA" id="ARBA00022741"/>
    </source>
</evidence>
<dbReference type="GO" id="GO:0005524">
    <property type="term" value="F:ATP binding"/>
    <property type="evidence" value="ECO:0007669"/>
    <property type="project" value="UniProtKB-KW"/>
</dbReference>
<evidence type="ECO:0000256" key="12">
    <source>
        <dbReference type="ARBA" id="ARBA00022842"/>
    </source>
</evidence>
<feature type="region of interest" description="Disordered" evidence="19">
    <location>
        <begin position="239"/>
        <end position="258"/>
    </location>
</feature>
<organism evidence="22 23">
    <name type="scientific">Gandjariella thermophila</name>
    <dbReference type="NCBI Taxonomy" id="1931992"/>
    <lineage>
        <taxon>Bacteria</taxon>
        <taxon>Bacillati</taxon>
        <taxon>Actinomycetota</taxon>
        <taxon>Actinomycetes</taxon>
        <taxon>Pseudonocardiales</taxon>
        <taxon>Pseudonocardiaceae</taxon>
        <taxon>Gandjariella</taxon>
    </lineage>
</organism>
<dbReference type="InterPro" id="IPR044492">
    <property type="entry name" value="P_typ_ATPase_HD_dom"/>
</dbReference>
<keyword evidence="8" id="KW-0597">Phosphoprotein</keyword>
<dbReference type="Gene3D" id="2.70.150.10">
    <property type="entry name" value="Calcium-transporting ATPase, cytoplasmic transduction domain A"/>
    <property type="match status" value="1"/>
</dbReference>
<dbReference type="SFLD" id="SFLDF00027">
    <property type="entry name" value="p-type_atpase"/>
    <property type="match status" value="1"/>
</dbReference>
<evidence type="ECO:0000313" key="23">
    <source>
        <dbReference type="Proteomes" id="UP000298860"/>
    </source>
</evidence>
<dbReference type="NCBIfam" id="TIGR01494">
    <property type="entry name" value="ATPase_P-type"/>
    <property type="match status" value="2"/>
</dbReference>
<dbReference type="GO" id="GO:0016887">
    <property type="term" value="F:ATP hydrolysis activity"/>
    <property type="evidence" value="ECO:0007669"/>
    <property type="project" value="InterPro"/>
</dbReference>
<dbReference type="EC" id="7.2.2.14" evidence="4"/>
<dbReference type="GO" id="GO:0015444">
    <property type="term" value="F:P-type magnesium transporter activity"/>
    <property type="evidence" value="ECO:0007669"/>
    <property type="project" value="UniProtKB-EC"/>
</dbReference>
<evidence type="ECO:0000256" key="7">
    <source>
        <dbReference type="ARBA" id="ARBA00022519"/>
    </source>
</evidence>
<dbReference type="NCBIfam" id="TIGR01524">
    <property type="entry name" value="ATPase-IIIB_Mg"/>
    <property type="match status" value="1"/>
</dbReference>
<protein>
    <recommendedName>
        <fullName evidence="5">Magnesium-transporting ATPase, P-type 1</fullName>
        <ecNumber evidence="4">7.2.2.14</ecNumber>
    </recommendedName>
    <alternativeName>
        <fullName evidence="16">Mg(2+) transport ATPase, P-type 1</fullName>
    </alternativeName>
</protein>
<dbReference type="InterPro" id="IPR008250">
    <property type="entry name" value="ATPase_P-typ_transduc_dom_A_sf"/>
</dbReference>
<dbReference type="InterPro" id="IPR006415">
    <property type="entry name" value="P-type_ATPase_IIIB"/>
</dbReference>
<feature type="transmembrane region" description="Helical" evidence="20">
    <location>
        <begin position="898"/>
        <end position="916"/>
    </location>
</feature>
<evidence type="ECO:0000256" key="18">
    <source>
        <dbReference type="ARBA" id="ARBA00049360"/>
    </source>
</evidence>
<feature type="domain" description="Cation-transporting P-type ATPase N-terminal" evidence="21">
    <location>
        <begin position="69"/>
        <end position="142"/>
    </location>
</feature>
<keyword evidence="13" id="KW-1278">Translocase</keyword>
<feature type="transmembrane region" description="Helical" evidence="20">
    <location>
        <begin position="862"/>
        <end position="886"/>
    </location>
</feature>
<keyword evidence="11" id="KW-0067">ATP-binding</keyword>
<dbReference type="PRINTS" id="PR01836">
    <property type="entry name" value="MGATPASE"/>
</dbReference>
<dbReference type="InterPro" id="IPR036412">
    <property type="entry name" value="HAD-like_sf"/>
</dbReference>
<feature type="transmembrane region" description="Helical" evidence="20">
    <location>
        <begin position="832"/>
        <end position="850"/>
    </location>
</feature>
<dbReference type="RefSeq" id="WP_225978453.1">
    <property type="nucleotide sequence ID" value="NZ_BJFL01000015.1"/>
</dbReference>
<keyword evidence="7" id="KW-0997">Cell inner membrane</keyword>
<dbReference type="InterPro" id="IPR023298">
    <property type="entry name" value="ATPase_P-typ_TM_dom_sf"/>
</dbReference>
<evidence type="ECO:0000256" key="20">
    <source>
        <dbReference type="SAM" id="Phobius"/>
    </source>
</evidence>
<accession>A0A4D4JAY2</accession>
<keyword evidence="6" id="KW-1003">Cell membrane</keyword>
<dbReference type="Gene3D" id="3.40.50.1000">
    <property type="entry name" value="HAD superfamily/HAD-like"/>
    <property type="match status" value="1"/>
</dbReference>
<gene>
    <name evidence="22" type="primary">mgtA</name>
    <name evidence="22" type="ORF">GTS_32290</name>
</gene>
<dbReference type="InterPro" id="IPR018303">
    <property type="entry name" value="ATPase_P-typ_P_site"/>
</dbReference>
<feature type="compositionally biased region" description="Basic and acidic residues" evidence="19">
    <location>
        <begin position="1"/>
        <end position="10"/>
    </location>
</feature>
<feature type="compositionally biased region" description="Basic and acidic residues" evidence="19">
    <location>
        <begin position="94"/>
        <end position="110"/>
    </location>
</feature>
<reference evidence="23" key="1">
    <citation type="submission" date="2019-04" db="EMBL/GenBank/DDBJ databases">
        <title>Draft genome sequence of Pseudonocardiaceae bacterium SL3-2-4.</title>
        <authorList>
            <person name="Ningsih F."/>
            <person name="Yokota A."/>
            <person name="Sakai Y."/>
            <person name="Nanatani K."/>
            <person name="Yabe S."/>
            <person name="Oetari A."/>
            <person name="Sjamsuridzal W."/>
        </authorList>
    </citation>
    <scope>NUCLEOTIDE SEQUENCE [LARGE SCALE GENOMIC DNA]</scope>
    <source>
        <strain evidence="23">SL3-2-4</strain>
    </source>
</reference>
<evidence type="ECO:0000256" key="5">
    <source>
        <dbReference type="ARBA" id="ARBA00013555"/>
    </source>
</evidence>
<keyword evidence="15 20" id="KW-0472">Membrane</keyword>
<keyword evidence="9 20" id="KW-0812">Transmembrane</keyword>
<comment type="function">
    <text evidence="1">Mediates magnesium influx to the cytosol.</text>
</comment>
<dbReference type="AlphaFoldDB" id="A0A4D4JAY2"/>
<feature type="transmembrane region" description="Helical" evidence="20">
    <location>
        <begin position="794"/>
        <end position="820"/>
    </location>
</feature>
<dbReference type="PANTHER" id="PTHR42861">
    <property type="entry name" value="CALCIUM-TRANSPORTING ATPASE"/>
    <property type="match status" value="1"/>
</dbReference>
<dbReference type="InterPro" id="IPR023299">
    <property type="entry name" value="ATPase_P-typ_cyto_dom_N"/>
</dbReference>
<evidence type="ECO:0000256" key="2">
    <source>
        <dbReference type="ARBA" id="ARBA00004429"/>
    </source>
</evidence>
<evidence type="ECO:0000256" key="16">
    <source>
        <dbReference type="ARBA" id="ARBA00029806"/>
    </source>
</evidence>
<feature type="region of interest" description="Disordered" evidence="19">
    <location>
        <begin position="1"/>
        <end position="42"/>
    </location>
</feature>
<dbReference type="SMART" id="SM00831">
    <property type="entry name" value="Cation_ATPase_N"/>
    <property type="match status" value="1"/>
</dbReference>
<evidence type="ECO:0000256" key="11">
    <source>
        <dbReference type="ARBA" id="ARBA00022840"/>
    </source>
</evidence>
<dbReference type="Pfam" id="PF00122">
    <property type="entry name" value="E1-E2_ATPase"/>
    <property type="match status" value="1"/>
</dbReference>
<comment type="catalytic activity">
    <reaction evidence="18">
        <text>ATP + H2O = ADP + phosphate + H(+)</text>
        <dbReference type="Rhea" id="RHEA:13065"/>
        <dbReference type="ChEBI" id="CHEBI:15377"/>
        <dbReference type="ChEBI" id="CHEBI:15378"/>
        <dbReference type="ChEBI" id="CHEBI:30616"/>
        <dbReference type="ChEBI" id="CHEBI:43474"/>
        <dbReference type="ChEBI" id="CHEBI:456216"/>
    </reaction>
</comment>
<evidence type="ECO:0000256" key="4">
    <source>
        <dbReference type="ARBA" id="ARBA00012786"/>
    </source>
</evidence>
<evidence type="ECO:0000256" key="1">
    <source>
        <dbReference type="ARBA" id="ARBA00003954"/>
    </source>
</evidence>
<keyword evidence="14 20" id="KW-1133">Transmembrane helix</keyword>
<dbReference type="Pfam" id="PF00689">
    <property type="entry name" value="Cation_ATPase_C"/>
    <property type="match status" value="1"/>
</dbReference>
<sequence length="928" mass="98998">MSRARGEGHRVAPRYGTVPARPDGGARRCRSSATADASMDPGLHMLRDAAAARTGAATGGRAPEADLRELAGATPFTVFQRLSSSPRGLTEAEATSRLHRYGENRPERTAEPGWWAGVGAAVRSPFVALLTCLGVVFAALGDPRGSLTIGAMVLLSIAVRVAHQARSDRAVRALRARVRTTATVRRRADEDSEPIEREVPTEDLVPGDVLHLAPGDLVPADVRVLTAWDLQVDQSALSGETLPVRKQPSPVSTPPGRRPGVEIVELPAVCFAGTAVVGGSATAVVTATGSGTYFGAMAREATARRPESSFDRGVRAVGWTLVRFMMVMVPIVLAVNGTVTGDWAQALMFAVAVAVGLTPEMLPAIVTTNLARGAVDLARQQVIVKRLNAIQDLGAMDVLCVDKTGTLTEDRIAFAHSIDPAGVPDDEAAEYAYLASHLQDVPGNRLDEALLDYLGEERSIVADATFDKVDEIPFDHTRRRATVVVRRQPGEHILITQGDPEEVLRRCTHLRRDGEITELTRALRQRTGVVITAHQRHGMRLLAVAARPGPARLGGYHEDDETDLVLVGFVGFVDPVRATAAAAVRDLAAHGVAVKILTGDHPSVAARVCEQVGLDAGEVVLGRDVDAADDAALRALVREATVFAKINPAHKARIVAALRAEGHAVGFVGDGVNDALALRTADVGISVDTATGVAKRAADLILLDPDLGVLARAVTGGRRTLGNTLKYVTITASANLGNAISVLAASAVLPFLPMLPIQLMVQNLLYDAAQLALPWDHVDREYLRRPRRWDARGLARFMLVFGPLSSVFDLTTFAVLWWALGADSPERQAVFQAGWFLEGLLSQLLAVQLLRTRDTPLPRSRPARPVVAAALAAATAGLLLPLSPLAGPLRMGSLPAGFLPWLAGILLAYALAAAVVKRRYLRWRPDWP</sequence>
<dbReference type="SFLD" id="SFLDS00003">
    <property type="entry name" value="Haloacid_Dehalogenase"/>
    <property type="match status" value="1"/>
</dbReference>
<keyword evidence="23" id="KW-1185">Reference proteome</keyword>
<evidence type="ECO:0000256" key="14">
    <source>
        <dbReference type="ARBA" id="ARBA00022989"/>
    </source>
</evidence>
<evidence type="ECO:0000256" key="6">
    <source>
        <dbReference type="ARBA" id="ARBA00022475"/>
    </source>
</evidence>
<comment type="similarity">
    <text evidence="3">Belongs to the cation transport ATPase (P-type) (TC 3.A.3) family. Type IIIB subfamily.</text>
</comment>
<dbReference type="GO" id="GO:0005886">
    <property type="term" value="C:plasma membrane"/>
    <property type="evidence" value="ECO:0007669"/>
    <property type="project" value="UniProtKB-SubCell"/>
</dbReference>
<dbReference type="InterPro" id="IPR001757">
    <property type="entry name" value="P_typ_ATPase"/>
</dbReference>
<evidence type="ECO:0000313" key="22">
    <source>
        <dbReference type="EMBL" id="GDY31596.1"/>
    </source>
</evidence>
<evidence type="ECO:0000256" key="19">
    <source>
        <dbReference type="SAM" id="MobiDB-lite"/>
    </source>
</evidence>
<evidence type="ECO:0000256" key="17">
    <source>
        <dbReference type="ARBA" id="ARBA00047295"/>
    </source>
</evidence>
<dbReference type="SUPFAM" id="SSF81653">
    <property type="entry name" value="Calcium ATPase, transduction domain A"/>
    <property type="match status" value="1"/>
</dbReference>
<dbReference type="InterPro" id="IPR023214">
    <property type="entry name" value="HAD_sf"/>
</dbReference>
<dbReference type="SUPFAM" id="SSF56784">
    <property type="entry name" value="HAD-like"/>
    <property type="match status" value="1"/>
</dbReference>
<evidence type="ECO:0000256" key="15">
    <source>
        <dbReference type="ARBA" id="ARBA00023136"/>
    </source>
</evidence>